<dbReference type="CDD" id="cd06223">
    <property type="entry name" value="PRTases_typeI"/>
    <property type="match status" value="1"/>
</dbReference>
<dbReference type="InterPro" id="IPR051910">
    <property type="entry name" value="ComF/GntX_DNA_util-trans"/>
</dbReference>
<dbReference type="RefSeq" id="WP_148069699.1">
    <property type="nucleotide sequence ID" value="NZ_VRZA01000007.1"/>
</dbReference>
<dbReference type="PANTHER" id="PTHR47505">
    <property type="entry name" value="DNA UTILIZATION PROTEIN YHGH"/>
    <property type="match status" value="1"/>
</dbReference>
<dbReference type="PANTHER" id="PTHR47505:SF1">
    <property type="entry name" value="DNA UTILIZATION PROTEIN YHGH"/>
    <property type="match status" value="1"/>
</dbReference>
<dbReference type="EMBL" id="VRZA01000007">
    <property type="protein sequence ID" value="TXS90701.1"/>
    <property type="molecule type" value="Genomic_DNA"/>
</dbReference>
<evidence type="ECO:0000313" key="4">
    <source>
        <dbReference type="Proteomes" id="UP000321039"/>
    </source>
</evidence>
<dbReference type="InterPro" id="IPR029057">
    <property type="entry name" value="PRTase-like"/>
</dbReference>
<dbReference type="InterPro" id="IPR000836">
    <property type="entry name" value="PRTase_dom"/>
</dbReference>
<proteinExistence type="inferred from homology"/>
<comment type="similarity">
    <text evidence="1">Belongs to the ComF/GntX family.</text>
</comment>
<name>A0A5C8ZTV7_9GAMM</name>
<keyword evidence="4" id="KW-1185">Reference proteome</keyword>
<organism evidence="3 4">
    <name type="scientific">Parahaliea maris</name>
    <dbReference type="NCBI Taxonomy" id="2716870"/>
    <lineage>
        <taxon>Bacteria</taxon>
        <taxon>Pseudomonadati</taxon>
        <taxon>Pseudomonadota</taxon>
        <taxon>Gammaproteobacteria</taxon>
        <taxon>Cellvibrionales</taxon>
        <taxon>Halieaceae</taxon>
        <taxon>Parahaliea</taxon>
    </lineage>
</organism>
<dbReference type="Pfam" id="PF18912">
    <property type="entry name" value="DZR_2"/>
    <property type="match status" value="1"/>
</dbReference>
<accession>A0A5C8ZTV7</accession>
<dbReference type="SUPFAM" id="SSF53271">
    <property type="entry name" value="PRTase-like"/>
    <property type="match status" value="1"/>
</dbReference>
<comment type="caution">
    <text evidence="3">The sequence shown here is derived from an EMBL/GenBank/DDBJ whole genome shotgun (WGS) entry which is preliminary data.</text>
</comment>
<dbReference type="InterPro" id="IPR044005">
    <property type="entry name" value="DZR_2"/>
</dbReference>
<evidence type="ECO:0000259" key="2">
    <source>
        <dbReference type="Pfam" id="PF18912"/>
    </source>
</evidence>
<sequence length="241" mass="26696">MVNISRRSWAQQCLDALLPQYCLLCGLPSRQALPMCPACCSELPVNAHCCRRCALPLASPTASLCGPCLQRPPIIDHVVAPYRYDPCIALLIQRWKYQPLPRLGITVAELWRSAVIKPPPVDLVTSVPLHWRRRWRRGFNQSSQLAELIHRGHPGLANSTLQLGLLHRQRATAVQAGLNARARSRNLRGAFTLRGRCENLRVAVVDDVLTTGATANELARCLKAGGAREVQLWCLARTPAP</sequence>
<feature type="domain" description="Double zinc ribbon" evidence="2">
    <location>
        <begin position="14"/>
        <end position="69"/>
    </location>
</feature>
<gene>
    <name evidence="3" type="ORF">FV139_17120</name>
</gene>
<reference evidence="3 4" key="1">
    <citation type="submission" date="2019-08" db="EMBL/GenBank/DDBJ databases">
        <title>Parahaliea maris sp. nov., isolated from the surface seawater.</title>
        <authorList>
            <person name="Liu Y."/>
        </authorList>
    </citation>
    <scope>NUCLEOTIDE SEQUENCE [LARGE SCALE GENOMIC DNA]</scope>
    <source>
        <strain evidence="3 4">HSLHS9</strain>
    </source>
</reference>
<evidence type="ECO:0000256" key="1">
    <source>
        <dbReference type="ARBA" id="ARBA00008007"/>
    </source>
</evidence>
<dbReference type="Gene3D" id="3.40.50.2020">
    <property type="match status" value="1"/>
</dbReference>
<dbReference type="Proteomes" id="UP000321039">
    <property type="component" value="Unassembled WGS sequence"/>
</dbReference>
<dbReference type="AlphaFoldDB" id="A0A5C8ZTV7"/>
<protein>
    <submittedName>
        <fullName evidence="3">ComF family protein</fullName>
    </submittedName>
</protein>
<evidence type="ECO:0000313" key="3">
    <source>
        <dbReference type="EMBL" id="TXS90701.1"/>
    </source>
</evidence>